<dbReference type="Pfam" id="PF06580">
    <property type="entry name" value="His_kinase"/>
    <property type="match status" value="1"/>
</dbReference>
<feature type="domain" description="Signal transduction histidine kinase internal region" evidence="2">
    <location>
        <begin position="46"/>
        <end position="125"/>
    </location>
</feature>
<dbReference type="STRING" id="1465490.SAMN05444277_103300"/>
<keyword evidence="1" id="KW-0472">Membrane</keyword>
<accession>A0A1I5UHV5</accession>
<dbReference type="AlphaFoldDB" id="A0A1I5UHV5"/>
<evidence type="ECO:0000259" key="2">
    <source>
        <dbReference type="Pfam" id="PF06580"/>
    </source>
</evidence>
<evidence type="ECO:0000313" key="4">
    <source>
        <dbReference type="Proteomes" id="UP000199031"/>
    </source>
</evidence>
<dbReference type="PANTHER" id="PTHR34220">
    <property type="entry name" value="SENSOR HISTIDINE KINASE YPDA"/>
    <property type="match status" value="1"/>
</dbReference>
<dbReference type="GO" id="GO:0000155">
    <property type="term" value="F:phosphorelay sensor kinase activity"/>
    <property type="evidence" value="ECO:0007669"/>
    <property type="project" value="InterPro"/>
</dbReference>
<evidence type="ECO:0000313" key="3">
    <source>
        <dbReference type="EMBL" id="SFP94758.1"/>
    </source>
</evidence>
<protein>
    <submittedName>
        <fullName evidence="3">Histidine kinase</fullName>
    </submittedName>
</protein>
<name>A0A1I5UHV5_9BACT</name>
<dbReference type="Proteomes" id="UP000199031">
    <property type="component" value="Unassembled WGS sequence"/>
</dbReference>
<sequence>MTFAIFVYYILLAVIAAGSYFYRRTYNKLTEKNIRLERKNNKIELESKAFSSQMNPHFIYNSLSAAQYLIMINENKKAFDYLSDFSLLLRQMFENAKKPEVSLADELTFIKRYIELERLRFNESFDYNINLNNIPEPKNIYIPTMMIQPLVENAVRHGLAPKKHNGFLQIDFHFDKLLICKIDDNGLGLKQDFQSNPNYERSALKILNERIKMMNETSAMKAYIGFVDKKANGGEGLLVELGLPVQNI</sequence>
<dbReference type="GO" id="GO:0016020">
    <property type="term" value="C:membrane"/>
    <property type="evidence" value="ECO:0007669"/>
    <property type="project" value="InterPro"/>
</dbReference>
<dbReference type="InterPro" id="IPR050640">
    <property type="entry name" value="Bact_2-comp_sensor_kinase"/>
</dbReference>
<dbReference type="InterPro" id="IPR010559">
    <property type="entry name" value="Sig_transdc_His_kin_internal"/>
</dbReference>
<dbReference type="InterPro" id="IPR036890">
    <property type="entry name" value="HATPase_C_sf"/>
</dbReference>
<dbReference type="RefSeq" id="WP_090657024.1">
    <property type="nucleotide sequence ID" value="NZ_FOXQ01000003.1"/>
</dbReference>
<proteinExistence type="predicted"/>
<dbReference type="EMBL" id="FOXQ01000003">
    <property type="protein sequence ID" value="SFP94758.1"/>
    <property type="molecule type" value="Genomic_DNA"/>
</dbReference>
<reference evidence="3 4" key="1">
    <citation type="submission" date="2016-10" db="EMBL/GenBank/DDBJ databases">
        <authorList>
            <person name="de Groot N.N."/>
        </authorList>
    </citation>
    <scope>NUCLEOTIDE SEQUENCE [LARGE SCALE GENOMIC DNA]</scope>
    <source>
        <strain evidence="3 4">DSM 28286</strain>
    </source>
</reference>
<dbReference type="PANTHER" id="PTHR34220:SF7">
    <property type="entry name" value="SENSOR HISTIDINE KINASE YPDA"/>
    <property type="match status" value="1"/>
</dbReference>
<dbReference type="Gene3D" id="3.30.565.10">
    <property type="entry name" value="Histidine kinase-like ATPase, C-terminal domain"/>
    <property type="match status" value="1"/>
</dbReference>
<organism evidence="3 4">
    <name type="scientific">Parafilimonas terrae</name>
    <dbReference type="NCBI Taxonomy" id="1465490"/>
    <lineage>
        <taxon>Bacteria</taxon>
        <taxon>Pseudomonadati</taxon>
        <taxon>Bacteroidota</taxon>
        <taxon>Chitinophagia</taxon>
        <taxon>Chitinophagales</taxon>
        <taxon>Chitinophagaceae</taxon>
        <taxon>Parafilimonas</taxon>
    </lineage>
</organism>
<dbReference type="SUPFAM" id="SSF55874">
    <property type="entry name" value="ATPase domain of HSP90 chaperone/DNA topoisomerase II/histidine kinase"/>
    <property type="match status" value="1"/>
</dbReference>
<gene>
    <name evidence="3" type="ORF">SAMN05444277_103300</name>
</gene>
<keyword evidence="1" id="KW-1133">Transmembrane helix</keyword>
<feature type="transmembrane region" description="Helical" evidence="1">
    <location>
        <begin position="6"/>
        <end position="22"/>
    </location>
</feature>
<keyword evidence="3" id="KW-0418">Kinase</keyword>
<dbReference type="OrthoDB" id="607947at2"/>
<evidence type="ECO:0000256" key="1">
    <source>
        <dbReference type="SAM" id="Phobius"/>
    </source>
</evidence>
<keyword evidence="1" id="KW-0812">Transmembrane</keyword>
<keyword evidence="4" id="KW-1185">Reference proteome</keyword>
<keyword evidence="3" id="KW-0808">Transferase</keyword>